<sequence>MMKRASPIDPRVSDYIVRAVMDDEKLLIQGANARMMQSNYLRKELWEKISDRIFTRFRVRLTAAQIQTHFNNRKKRVLSLGRQEKKYRTKTGGGVSPDKEYAFTRQMEMNDEDLMIHDYFADKVANVGLRNADTMEIAERPLYTEGRTTGNGRLEKEVQNVLDVDDYEDNESNVGDEHNIDDEILSDRSTEDLDNIMNHHSSHNVSAAQLRRMEAQRIKYQTKCFDAWARQAAVQTAALRETISMMRSITEVFTRFLETNVGLKKDSNNNNSKDDSSEPRPRPREPGDPNMEGSLMSYSIIS</sequence>
<organism evidence="2 3">
    <name type="scientific">Ancylostoma caninum</name>
    <name type="common">Dog hookworm</name>
    <dbReference type="NCBI Taxonomy" id="29170"/>
    <lineage>
        <taxon>Eukaryota</taxon>
        <taxon>Metazoa</taxon>
        <taxon>Ecdysozoa</taxon>
        <taxon>Nematoda</taxon>
        <taxon>Chromadorea</taxon>
        <taxon>Rhabditida</taxon>
        <taxon>Rhabditina</taxon>
        <taxon>Rhabditomorpha</taxon>
        <taxon>Strongyloidea</taxon>
        <taxon>Ancylostomatidae</taxon>
        <taxon>Ancylostomatinae</taxon>
        <taxon>Ancylostoma</taxon>
    </lineage>
</organism>
<evidence type="ECO:0000313" key="3">
    <source>
        <dbReference type="Proteomes" id="UP000252519"/>
    </source>
</evidence>
<protein>
    <recommendedName>
        <fullName evidence="4">Regulatory protein zeste</fullName>
    </recommendedName>
</protein>
<gene>
    <name evidence="2" type="ORF">ANCCAN_14726</name>
</gene>
<reference evidence="2 3" key="1">
    <citation type="submission" date="2014-10" db="EMBL/GenBank/DDBJ databases">
        <title>Draft genome of the hookworm Ancylostoma caninum.</title>
        <authorList>
            <person name="Mitreva M."/>
        </authorList>
    </citation>
    <scope>NUCLEOTIDE SEQUENCE [LARGE SCALE GENOMIC DNA]</scope>
    <source>
        <strain evidence="2 3">Baltimore</strain>
    </source>
</reference>
<comment type="caution">
    <text evidence="2">The sequence shown here is derived from an EMBL/GenBank/DDBJ whole genome shotgun (WGS) entry which is preliminary data.</text>
</comment>
<evidence type="ECO:0008006" key="4">
    <source>
        <dbReference type="Google" id="ProtNLM"/>
    </source>
</evidence>
<name>A0A368G6P8_ANCCA</name>
<dbReference type="EMBL" id="JOJR01000343">
    <property type="protein sequence ID" value="RCN39358.1"/>
    <property type="molecule type" value="Genomic_DNA"/>
</dbReference>
<evidence type="ECO:0000313" key="2">
    <source>
        <dbReference type="EMBL" id="RCN39358.1"/>
    </source>
</evidence>
<dbReference type="OrthoDB" id="10518801at2759"/>
<feature type="region of interest" description="Disordered" evidence="1">
    <location>
        <begin position="263"/>
        <end position="302"/>
    </location>
</feature>
<keyword evidence="3" id="KW-1185">Reference proteome</keyword>
<accession>A0A368G6P8</accession>
<dbReference type="Proteomes" id="UP000252519">
    <property type="component" value="Unassembled WGS sequence"/>
</dbReference>
<proteinExistence type="predicted"/>
<dbReference type="AlphaFoldDB" id="A0A368G6P8"/>
<evidence type="ECO:0000256" key="1">
    <source>
        <dbReference type="SAM" id="MobiDB-lite"/>
    </source>
</evidence>
<feature type="compositionally biased region" description="Basic and acidic residues" evidence="1">
    <location>
        <begin position="263"/>
        <end position="287"/>
    </location>
</feature>